<dbReference type="PANTHER" id="PTHR11552">
    <property type="entry name" value="GLUCOSE-METHANOL-CHOLINE GMC OXIDOREDUCTASE"/>
    <property type="match status" value="1"/>
</dbReference>
<gene>
    <name evidence="8" type="ORF">AAF712_011488</name>
</gene>
<keyword evidence="6" id="KW-1133">Transmembrane helix</keyword>
<dbReference type="Pfam" id="PF05199">
    <property type="entry name" value="GMC_oxred_C"/>
    <property type="match status" value="1"/>
</dbReference>
<evidence type="ECO:0000256" key="4">
    <source>
        <dbReference type="ARBA" id="ARBA00022827"/>
    </source>
</evidence>
<proteinExistence type="inferred from homology"/>
<dbReference type="PANTHER" id="PTHR11552:SF147">
    <property type="entry name" value="CHOLINE DEHYDROGENASE, MITOCHONDRIAL"/>
    <property type="match status" value="1"/>
</dbReference>
<dbReference type="SUPFAM" id="SSF54373">
    <property type="entry name" value="FAD-linked reductases, C-terminal domain"/>
    <property type="match status" value="1"/>
</dbReference>
<accession>A0ABR2ZJ72</accession>
<name>A0ABR2ZJ72_9AGAR</name>
<keyword evidence="6" id="KW-0472">Membrane</keyword>
<keyword evidence="3" id="KW-0285">Flavoprotein</keyword>
<sequence length="587" mass="63952">MTEEVPIGRYYASNKGVPSGELGEGTGHCTILMRPSNILSFFLFLLASVSLGLGAIYQDVNQLLSARQNNTEFDFVVIGGGAAGNVLANRLTENPNWSVLLLEAGGSPEGLLNYTIPFFTIFVRERSALDWNYTTPPQEGLDGRTLYYTRGRVLGGCTSMNGMAYSRGSASDWDRYARVTGDPGWSWKAILPYFRKNERWQQPTDNHNQTGQWNPGVHGFGGITSVGLNGFSTPAIDTRVRKLTQELPDEFPFNLDYNSGFPLGVDVRHKVSATREILIAGGSLETPKLLLNSGIGDSTFLSALGATPRIHLPDVGRNLSVHIAVNLPFFVNETFKESTFDDSIRDLTRREELIREWQKTEGGGPFGVAYVSHLAYSRLPPDASIFELEEDPSSGPLSPHIGTTTQNGNLSPPPKGYFFSAPATLLTPTSKGTISINTTDPFTQPIINFGCLTTRFDVFALREAIKSVWRFASASPWDGYILRSAISISPASSDEELEAYARANAAPNGHIVGTAGMSRRGAVYGVVDPDLKVKGANGLRVIDASVLPFLPAGNTMAPVYAVAERAADLIKLEWARRRTRRASDDDS</sequence>
<keyword evidence="4" id="KW-0274">FAD</keyword>
<comment type="cofactor">
    <cofactor evidence="1">
        <name>FAD</name>
        <dbReference type="ChEBI" id="CHEBI:57692"/>
    </cofactor>
</comment>
<protein>
    <recommendedName>
        <fullName evidence="7">Glucose-methanol-choline oxidoreductase N-terminal domain-containing protein</fullName>
    </recommendedName>
</protein>
<evidence type="ECO:0000313" key="9">
    <source>
        <dbReference type="Proteomes" id="UP001437256"/>
    </source>
</evidence>
<evidence type="ECO:0000313" key="8">
    <source>
        <dbReference type="EMBL" id="KAL0061682.1"/>
    </source>
</evidence>
<dbReference type="Proteomes" id="UP001437256">
    <property type="component" value="Unassembled WGS sequence"/>
</dbReference>
<feature type="domain" description="Glucose-methanol-choline oxidoreductase N-terminal" evidence="7">
    <location>
        <begin position="282"/>
        <end position="296"/>
    </location>
</feature>
<dbReference type="PIRSF" id="PIRSF000137">
    <property type="entry name" value="Alcohol_oxidase"/>
    <property type="match status" value="1"/>
</dbReference>
<dbReference type="Gene3D" id="3.30.560.10">
    <property type="entry name" value="Glucose Oxidase, domain 3"/>
    <property type="match status" value="2"/>
</dbReference>
<evidence type="ECO:0000256" key="2">
    <source>
        <dbReference type="ARBA" id="ARBA00010790"/>
    </source>
</evidence>
<reference evidence="8 9" key="1">
    <citation type="submission" date="2024-05" db="EMBL/GenBank/DDBJ databases">
        <title>A draft genome resource for the thread blight pathogen Marasmius tenuissimus strain MS-2.</title>
        <authorList>
            <person name="Yulfo-Soto G.E."/>
            <person name="Baruah I.K."/>
            <person name="Amoako-Attah I."/>
            <person name="Bukari Y."/>
            <person name="Meinhardt L.W."/>
            <person name="Bailey B.A."/>
            <person name="Cohen S.P."/>
        </authorList>
    </citation>
    <scope>NUCLEOTIDE SEQUENCE [LARGE SCALE GENOMIC DNA]</scope>
    <source>
        <strain evidence="8 9">MS-2</strain>
    </source>
</reference>
<evidence type="ECO:0000256" key="6">
    <source>
        <dbReference type="SAM" id="Phobius"/>
    </source>
</evidence>
<dbReference type="Gene3D" id="3.50.50.60">
    <property type="entry name" value="FAD/NAD(P)-binding domain"/>
    <property type="match status" value="1"/>
</dbReference>
<comment type="similarity">
    <text evidence="2">Belongs to the GMC oxidoreductase family.</text>
</comment>
<keyword evidence="6" id="KW-0812">Transmembrane</keyword>
<keyword evidence="9" id="KW-1185">Reference proteome</keyword>
<feature type="transmembrane region" description="Helical" evidence="6">
    <location>
        <begin position="38"/>
        <end position="57"/>
    </location>
</feature>
<evidence type="ECO:0000259" key="7">
    <source>
        <dbReference type="PROSITE" id="PS00624"/>
    </source>
</evidence>
<dbReference type="InterPro" id="IPR000172">
    <property type="entry name" value="GMC_OxRdtase_N"/>
</dbReference>
<comment type="caution">
    <text evidence="8">The sequence shown here is derived from an EMBL/GenBank/DDBJ whole genome shotgun (WGS) entry which is preliminary data.</text>
</comment>
<organism evidence="8 9">
    <name type="scientific">Marasmius tenuissimus</name>
    <dbReference type="NCBI Taxonomy" id="585030"/>
    <lineage>
        <taxon>Eukaryota</taxon>
        <taxon>Fungi</taxon>
        <taxon>Dikarya</taxon>
        <taxon>Basidiomycota</taxon>
        <taxon>Agaricomycotina</taxon>
        <taxon>Agaricomycetes</taxon>
        <taxon>Agaricomycetidae</taxon>
        <taxon>Agaricales</taxon>
        <taxon>Marasmiineae</taxon>
        <taxon>Marasmiaceae</taxon>
        <taxon>Marasmius</taxon>
    </lineage>
</organism>
<evidence type="ECO:0000256" key="5">
    <source>
        <dbReference type="SAM" id="MobiDB-lite"/>
    </source>
</evidence>
<dbReference type="Pfam" id="PF00732">
    <property type="entry name" value="GMC_oxred_N"/>
    <property type="match status" value="2"/>
</dbReference>
<dbReference type="InterPro" id="IPR007867">
    <property type="entry name" value="GMC_OxRtase_C"/>
</dbReference>
<dbReference type="InterPro" id="IPR036188">
    <property type="entry name" value="FAD/NAD-bd_sf"/>
</dbReference>
<dbReference type="SUPFAM" id="SSF51905">
    <property type="entry name" value="FAD/NAD(P)-binding domain"/>
    <property type="match status" value="1"/>
</dbReference>
<feature type="region of interest" description="Disordered" evidence="5">
    <location>
        <begin position="390"/>
        <end position="409"/>
    </location>
</feature>
<evidence type="ECO:0000256" key="1">
    <source>
        <dbReference type="ARBA" id="ARBA00001974"/>
    </source>
</evidence>
<dbReference type="PROSITE" id="PS00624">
    <property type="entry name" value="GMC_OXRED_2"/>
    <property type="match status" value="1"/>
</dbReference>
<dbReference type="InterPro" id="IPR012132">
    <property type="entry name" value="GMC_OxRdtase"/>
</dbReference>
<evidence type="ECO:0000256" key="3">
    <source>
        <dbReference type="ARBA" id="ARBA00022630"/>
    </source>
</evidence>
<dbReference type="EMBL" id="JBBXMP010000127">
    <property type="protein sequence ID" value="KAL0061682.1"/>
    <property type="molecule type" value="Genomic_DNA"/>
</dbReference>